<feature type="chain" id="PRO_5001770494" description="Peptidoglycan hydrolase" evidence="6">
    <location>
        <begin position="27"/>
        <end position="361"/>
    </location>
</feature>
<dbReference type="AlphaFoldDB" id="A0A084A8U5"/>
<feature type="signal peptide" evidence="6">
    <location>
        <begin position="1"/>
        <end position="26"/>
    </location>
</feature>
<dbReference type="SMART" id="SM00257">
    <property type="entry name" value="LysM"/>
    <property type="match status" value="3"/>
</dbReference>
<dbReference type="GO" id="GO:0042742">
    <property type="term" value="P:defense response to bacterium"/>
    <property type="evidence" value="ECO:0007669"/>
    <property type="project" value="UniProtKB-KW"/>
</dbReference>
<evidence type="ECO:0000256" key="6">
    <source>
        <dbReference type="SAM" id="SignalP"/>
    </source>
</evidence>
<dbReference type="CDD" id="cd00118">
    <property type="entry name" value="LysM"/>
    <property type="match status" value="3"/>
</dbReference>
<reference evidence="8 9" key="1">
    <citation type="submission" date="2014-06" db="EMBL/GenBank/DDBJ databases">
        <title>Draft genome sequence of the putrescine producing strain Lactococcus lactis subsp cremoris GE214.</title>
        <authorList>
            <person name="Ladero V."/>
            <person name="Linares D.M."/>
            <person name="del Rio B."/>
            <person name="Mayo B."/>
            <person name="Martin M.C."/>
            <person name="Fernandez M."/>
            <person name="Alvarez M.A."/>
        </authorList>
    </citation>
    <scope>NUCLEOTIDE SEQUENCE [LARGE SCALE GENOMIC DNA]</scope>
    <source>
        <strain evidence="8 9">GE214</strain>
    </source>
</reference>
<keyword evidence="4" id="KW-0378">Hydrolase</keyword>
<feature type="domain" description="LysM" evidence="7">
    <location>
        <begin position="317"/>
        <end position="361"/>
    </location>
</feature>
<keyword evidence="3" id="KW-0081">Bacteriolytic enzyme</keyword>
<dbReference type="EMBL" id="AZSI01000134">
    <property type="protein sequence ID" value="KEY61724.1"/>
    <property type="molecule type" value="Genomic_DNA"/>
</dbReference>
<comment type="caution">
    <text evidence="8">The sequence shown here is derived from an EMBL/GenBank/DDBJ whole genome shotgun (WGS) entry which is preliminary data.</text>
</comment>
<gene>
    <name evidence="8" type="ORF">U725_02166</name>
</gene>
<dbReference type="Pfam" id="PF01476">
    <property type="entry name" value="LysM"/>
    <property type="match status" value="3"/>
</dbReference>
<dbReference type="SUPFAM" id="SSF54106">
    <property type="entry name" value="LysM domain"/>
    <property type="match status" value="3"/>
</dbReference>
<evidence type="ECO:0000313" key="8">
    <source>
        <dbReference type="EMBL" id="KEY61724.1"/>
    </source>
</evidence>
<dbReference type="InterPro" id="IPR036779">
    <property type="entry name" value="LysM_dom_sf"/>
</dbReference>
<evidence type="ECO:0000259" key="7">
    <source>
        <dbReference type="PROSITE" id="PS51782"/>
    </source>
</evidence>
<dbReference type="Proteomes" id="UP000028401">
    <property type="component" value="Unassembled WGS sequence"/>
</dbReference>
<name>A0A084A8U5_LACLC</name>
<dbReference type="RefSeq" id="WP_042748742.1">
    <property type="nucleotide sequence ID" value="NZ_AZSI01000134.1"/>
</dbReference>
<feature type="domain" description="LysM" evidence="7">
    <location>
        <begin position="257"/>
        <end position="302"/>
    </location>
</feature>
<evidence type="ECO:0000256" key="1">
    <source>
        <dbReference type="ARBA" id="ARBA00010266"/>
    </source>
</evidence>
<dbReference type="PANTHER" id="PTHR33308:SF9">
    <property type="entry name" value="PEPTIDOGLYCAN HYDROLASE FLGJ"/>
    <property type="match status" value="1"/>
</dbReference>
<organism evidence="8 9">
    <name type="scientific">Lactococcus cremoris subsp. cremoris GE214</name>
    <dbReference type="NCBI Taxonomy" id="1415168"/>
    <lineage>
        <taxon>Bacteria</taxon>
        <taxon>Bacillati</taxon>
        <taxon>Bacillota</taxon>
        <taxon>Bacilli</taxon>
        <taxon>Lactobacillales</taxon>
        <taxon>Streptococcaceae</taxon>
        <taxon>Lactococcus</taxon>
        <taxon>Lactococcus cremoris subsp. cremoris</taxon>
    </lineage>
</organism>
<sequence length="361" mass="37448">MKQKHKLALGASIVALASLGGIKAQAASVQEIINAAVPVANEYGLYPSVMIAQGILESSGGQSALASNYNNIFGVKYTSGTPVYLPTQEYLNGVMTNVVEPFQSYSSVYDACVAQAQMLRGSSYYSGAWRENTSSYLDATAWLEGRYATDPTYASKLNSVISELGLSIYDQGGEVSSASAVTTSSAATPNSVGTYKVQEGDSLSAIAAQYGTTVEALVSANSLESANDIHVGEVLQVAGASSTTTNTSNTASSTSANTYTIKSGDSLYSIAEQYGMKVSSLMSANGIYDVNTMLQVGQVLQVSTNSSTNTSTSASSGSYTIQNGDSIYSIATANGMTADQLAALNGFGINDMIHPGQTIKI</sequence>
<dbReference type="Gene3D" id="3.10.350.10">
    <property type="entry name" value="LysM domain"/>
    <property type="match status" value="3"/>
</dbReference>
<evidence type="ECO:0000256" key="4">
    <source>
        <dbReference type="ARBA" id="ARBA00022801"/>
    </source>
</evidence>
<dbReference type="GO" id="GO:0004040">
    <property type="term" value="F:amidase activity"/>
    <property type="evidence" value="ECO:0007669"/>
    <property type="project" value="InterPro"/>
</dbReference>
<accession>A0A084A8U5</accession>
<dbReference type="InterPro" id="IPR002901">
    <property type="entry name" value="MGlyc_endo_b_GlcNAc-like_dom"/>
</dbReference>
<dbReference type="PATRIC" id="fig|1415168.3.peg.2232"/>
<keyword evidence="6" id="KW-0732">Signal</keyword>
<evidence type="ECO:0000256" key="2">
    <source>
        <dbReference type="ARBA" id="ARBA00022529"/>
    </source>
</evidence>
<dbReference type="SMART" id="SM00047">
    <property type="entry name" value="LYZ2"/>
    <property type="match status" value="1"/>
</dbReference>
<protein>
    <recommendedName>
        <fullName evidence="5">Peptidoglycan hydrolase</fullName>
    </recommendedName>
</protein>
<dbReference type="GO" id="GO:0031640">
    <property type="term" value="P:killing of cells of another organism"/>
    <property type="evidence" value="ECO:0007669"/>
    <property type="project" value="UniProtKB-KW"/>
</dbReference>
<comment type="similarity">
    <text evidence="1">Belongs to the glycosyl hydrolase 73 family.</text>
</comment>
<dbReference type="PROSITE" id="PS51782">
    <property type="entry name" value="LYSM"/>
    <property type="match status" value="3"/>
</dbReference>
<keyword evidence="2" id="KW-0929">Antimicrobial</keyword>
<dbReference type="InterPro" id="IPR051056">
    <property type="entry name" value="Glycosyl_Hydrolase_73"/>
</dbReference>
<dbReference type="PANTHER" id="PTHR33308">
    <property type="entry name" value="PEPTIDOGLYCAN HYDROLASE FLGJ"/>
    <property type="match status" value="1"/>
</dbReference>
<proteinExistence type="inferred from homology"/>
<evidence type="ECO:0000313" key="9">
    <source>
        <dbReference type="Proteomes" id="UP000028401"/>
    </source>
</evidence>
<feature type="domain" description="LysM" evidence="7">
    <location>
        <begin position="193"/>
        <end position="237"/>
    </location>
</feature>
<dbReference type="InterPro" id="IPR018392">
    <property type="entry name" value="LysM"/>
</dbReference>
<evidence type="ECO:0000256" key="5">
    <source>
        <dbReference type="ARBA" id="ARBA00032108"/>
    </source>
</evidence>
<dbReference type="Gene3D" id="4.10.80.30">
    <property type="entry name" value="DNA polymerase, domain 6"/>
    <property type="match status" value="1"/>
</dbReference>
<dbReference type="Pfam" id="PF01832">
    <property type="entry name" value="Glucosaminidase"/>
    <property type="match status" value="1"/>
</dbReference>
<dbReference type="Gene3D" id="1.10.530.10">
    <property type="match status" value="1"/>
</dbReference>
<evidence type="ECO:0000256" key="3">
    <source>
        <dbReference type="ARBA" id="ARBA00022638"/>
    </source>
</evidence>